<comment type="caution">
    <text evidence="2">The sequence shown here is derived from an EMBL/GenBank/DDBJ whole genome shotgun (WGS) entry which is preliminary data.</text>
</comment>
<gene>
    <name evidence="2" type="ORF">R1sor_002292</name>
</gene>
<organism evidence="2 3">
    <name type="scientific">Riccia sorocarpa</name>
    <dbReference type="NCBI Taxonomy" id="122646"/>
    <lineage>
        <taxon>Eukaryota</taxon>
        <taxon>Viridiplantae</taxon>
        <taxon>Streptophyta</taxon>
        <taxon>Embryophyta</taxon>
        <taxon>Marchantiophyta</taxon>
        <taxon>Marchantiopsida</taxon>
        <taxon>Marchantiidae</taxon>
        <taxon>Marchantiales</taxon>
        <taxon>Ricciaceae</taxon>
        <taxon>Riccia</taxon>
    </lineage>
</organism>
<accession>A0ABD3GYE0</accession>
<sequence>MAGGKKGGTKVKSGQGQAQERELGGDAGATASGVLERQKCGQHIDESVELGGGLATEHTLLIYLSGGEESSVQGKASRELLVGGETVFTTYAVQHCMLHEARVVAKDVKYMLRSDVMYS</sequence>
<reference evidence="2 3" key="1">
    <citation type="submission" date="2024-09" db="EMBL/GenBank/DDBJ databases">
        <title>Chromosome-scale assembly of Riccia sorocarpa.</title>
        <authorList>
            <person name="Paukszto L."/>
        </authorList>
    </citation>
    <scope>NUCLEOTIDE SEQUENCE [LARGE SCALE GENOMIC DNA]</scope>
    <source>
        <strain evidence="2">LP-2024</strain>
        <tissue evidence="2">Aerial parts of the thallus</tissue>
    </source>
</reference>
<name>A0ABD3GYE0_9MARC</name>
<keyword evidence="3" id="KW-1185">Reference proteome</keyword>
<evidence type="ECO:0000313" key="3">
    <source>
        <dbReference type="Proteomes" id="UP001633002"/>
    </source>
</evidence>
<evidence type="ECO:0000313" key="2">
    <source>
        <dbReference type="EMBL" id="KAL3684270.1"/>
    </source>
</evidence>
<feature type="region of interest" description="Disordered" evidence="1">
    <location>
        <begin position="1"/>
        <end position="29"/>
    </location>
</feature>
<dbReference type="EMBL" id="JBJQOH010000006">
    <property type="protein sequence ID" value="KAL3684270.1"/>
    <property type="molecule type" value="Genomic_DNA"/>
</dbReference>
<proteinExistence type="predicted"/>
<evidence type="ECO:0000256" key="1">
    <source>
        <dbReference type="SAM" id="MobiDB-lite"/>
    </source>
</evidence>
<dbReference type="AlphaFoldDB" id="A0ABD3GYE0"/>
<protein>
    <submittedName>
        <fullName evidence="2">Uncharacterized protein</fullName>
    </submittedName>
</protein>
<dbReference type="Proteomes" id="UP001633002">
    <property type="component" value="Unassembled WGS sequence"/>
</dbReference>